<dbReference type="Gene3D" id="3.40.630.30">
    <property type="match status" value="1"/>
</dbReference>
<dbReference type="CDD" id="cd04301">
    <property type="entry name" value="NAT_SF"/>
    <property type="match status" value="1"/>
</dbReference>
<feature type="domain" description="N-acetyltransferase" evidence="1">
    <location>
        <begin position="18"/>
        <end position="181"/>
    </location>
</feature>
<dbReference type="AlphaFoldDB" id="A0A917BGB3"/>
<protein>
    <submittedName>
        <fullName evidence="2">N-acetyltransferase</fullName>
    </submittedName>
</protein>
<reference evidence="2" key="1">
    <citation type="journal article" date="2014" name="Int. J. Syst. Evol. Microbiol.">
        <title>Complete genome sequence of Corynebacterium casei LMG S-19264T (=DSM 44701T), isolated from a smear-ripened cheese.</title>
        <authorList>
            <consortium name="US DOE Joint Genome Institute (JGI-PGF)"/>
            <person name="Walter F."/>
            <person name="Albersmeier A."/>
            <person name="Kalinowski J."/>
            <person name="Ruckert C."/>
        </authorList>
    </citation>
    <scope>NUCLEOTIDE SEQUENCE</scope>
    <source>
        <strain evidence="2">CGMCC 1.16067</strain>
    </source>
</reference>
<dbReference type="Proteomes" id="UP000649179">
    <property type="component" value="Unassembled WGS sequence"/>
</dbReference>
<gene>
    <name evidence="2" type="ORF">GCM10011519_11530</name>
</gene>
<dbReference type="EMBL" id="BMKQ01000001">
    <property type="protein sequence ID" value="GGF39596.1"/>
    <property type="molecule type" value="Genomic_DNA"/>
</dbReference>
<dbReference type="InterPro" id="IPR051531">
    <property type="entry name" value="N-acetyltransferase"/>
</dbReference>
<dbReference type="PANTHER" id="PTHR43792:SF1">
    <property type="entry name" value="N-ACETYLTRANSFERASE DOMAIN-CONTAINING PROTEIN"/>
    <property type="match status" value="1"/>
</dbReference>
<dbReference type="PANTHER" id="PTHR43792">
    <property type="entry name" value="GNAT FAMILY, PUTATIVE (AFU_ORTHOLOGUE AFUA_3G00765)-RELATED-RELATED"/>
    <property type="match status" value="1"/>
</dbReference>
<keyword evidence="3" id="KW-1185">Reference proteome</keyword>
<organism evidence="2 3">
    <name type="scientific">Marmoricola endophyticus</name>
    <dbReference type="NCBI Taxonomy" id="2040280"/>
    <lineage>
        <taxon>Bacteria</taxon>
        <taxon>Bacillati</taxon>
        <taxon>Actinomycetota</taxon>
        <taxon>Actinomycetes</taxon>
        <taxon>Propionibacteriales</taxon>
        <taxon>Nocardioidaceae</taxon>
        <taxon>Marmoricola</taxon>
    </lineage>
</organism>
<dbReference type="InterPro" id="IPR000182">
    <property type="entry name" value="GNAT_dom"/>
</dbReference>
<dbReference type="SUPFAM" id="SSF55729">
    <property type="entry name" value="Acyl-CoA N-acyltransferases (Nat)"/>
    <property type="match status" value="1"/>
</dbReference>
<reference evidence="2" key="2">
    <citation type="submission" date="2020-09" db="EMBL/GenBank/DDBJ databases">
        <authorList>
            <person name="Sun Q."/>
            <person name="Zhou Y."/>
        </authorList>
    </citation>
    <scope>NUCLEOTIDE SEQUENCE</scope>
    <source>
        <strain evidence="2">CGMCC 1.16067</strain>
    </source>
</reference>
<evidence type="ECO:0000313" key="2">
    <source>
        <dbReference type="EMBL" id="GGF39596.1"/>
    </source>
</evidence>
<evidence type="ECO:0000259" key="1">
    <source>
        <dbReference type="PROSITE" id="PS51186"/>
    </source>
</evidence>
<dbReference type="RefSeq" id="WP_229660633.1">
    <property type="nucleotide sequence ID" value="NZ_BMKQ01000001.1"/>
</dbReference>
<proteinExistence type="predicted"/>
<name>A0A917BGB3_9ACTN</name>
<accession>A0A917BGB3</accession>
<evidence type="ECO:0000313" key="3">
    <source>
        <dbReference type="Proteomes" id="UP000649179"/>
    </source>
</evidence>
<dbReference type="PROSITE" id="PS51186">
    <property type="entry name" value="GNAT"/>
    <property type="match status" value="1"/>
</dbReference>
<dbReference type="GO" id="GO:0016747">
    <property type="term" value="F:acyltransferase activity, transferring groups other than amino-acyl groups"/>
    <property type="evidence" value="ECO:0007669"/>
    <property type="project" value="InterPro"/>
</dbReference>
<dbReference type="InterPro" id="IPR016181">
    <property type="entry name" value="Acyl_CoA_acyltransferase"/>
</dbReference>
<dbReference type="Pfam" id="PF13302">
    <property type="entry name" value="Acetyltransf_3"/>
    <property type="match status" value="1"/>
</dbReference>
<comment type="caution">
    <text evidence="2">The sequence shown here is derived from an EMBL/GenBank/DDBJ whole genome shotgun (WGS) entry which is preliminary data.</text>
</comment>
<sequence length="181" mass="19987">MPATPPRQLTDLPGTERLTLRPWTLDDAPRVLELYSSMEVVRWLGAGPPRVLTTLDDARERIASDWDRSLVAPRGVWAVVPRATEVPVGSVLLVDLPSSGGEVEIGWHLHPDSWGHGYATEAARAVLAHGFAGGLRTIWATTHLTNERSQAVCRRLGMTDRGTTREWYDVDSRAFSLTRPG</sequence>